<dbReference type="STRING" id="6239.C41D11.6.1"/>
<dbReference type="GO" id="GO:0031380">
    <property type="term" value="C:nuclear RNA-directed RNA polymerase complex"/>
    <property type="evidence" value="ECO:0000318"/>
    <property type="project" value="GO_Central"/>
</dbReference>
<dbReference type="HOGENOM" id="CLU_358871_0_0_1"/>
<keyword evidence="2" id="KW-0547">Nucleotide-binding</keyword>
<dbReference type="WormBase" id="C41D11.6">
    <property type="protein sequence ID" value="CE08663"/>
    <property type="gene ID" value="WBGene00016565"/>
    <property type="gene designation" value="sosi-1"/>
</dbReference>
<dbReference type="GO" id="GO:0003723">
    <property type="term" value="F:RNA binding"/>
    <property type="evidence" value="ECO:0000318"/>
    <property type="project" value="GO_Central"/>
</dbReference>
<organism evidence="2 3">
    <name type="scientific">Caenorhabditis elegans</name>
    <dbReference type="NCBI Taxonomy" id="6239"/>
    <lineage>
        <taxon>Eukaryota</taxon>
        <taxon>Metazoa</taxon>
        <taxon>Ecdysozoa</taxon>
        <taxon>Nematoda</taxon>
        <taxon>Chromadorea</taxon>
        <taxon>Rhabditida</taxon>
        <taxon>Rhabditina</taxon>
        <taxon>Rhabditomorpha</taxon>
        <taxon>Rhabditoidea</taxon>
        <taxon>Rhabditidae</taxon>
        <taxon>Peloderinae</taxon>
        <taxon>Caenorhabditis</taxon>
    </lineage>
</organism>
<dbReference type="InParanoid" id="O01978"/>
<name>O01978_CAEEL</name>
<feature type="region of interest" description="Disordered" evidence="1">
    <location>
        <begin position="1"/>
        <end position="53"/>
    </location>
</feature>
<reference evidence="2 3" key="1">
    <citation type="journal article" date="1998" name="Science">
        <title>Genome sequence of the nematode C. elegans: a platform for investigating biology.</title>
        <authorList>
            <consortium name="The C. elegans sequencing consortium"/>
            <person name="Sulson J.E."/>
            <person name="Waterston R."/>
        </authorList>
    </citation>
    <scope>NUCLEOTIDE SEQUENCE [LARGE SCALE GENOMIC DNA]</scope>
    <source>
        <strain evidence="2 3">Bristol N2</strain>
    </source>
</reference>
<gene>
    <name evidence="2 4" type="primary">sosi-1</name>
    <name evidence="4" type="ORF">C41D11.6</name>
    <name evidence="2" type="ORF">CELE_C41D11.6</name>
</gene>
<dbReference type="GeneID" id="183377"/>
<protein>
    <submittedName>
        <fullName evidence="2">DNA2/NAM7 helicase helicase domain-containing protein</fullName>
    </submittedName>
</protein>
<keyword evidence="3" id="KW-1185">Reference proteome</keyword>
<evidence type="ECO:0000313" key="2">
    <source>
        <dbReference type="EMBL" id="CCD64255.1"/>
    </source>
</evidence>
<dbReference type="eggNOG" id="KOG1801">
    <property type="taxonomic scope" value="Eukaryota"/>
</dbReference>
<dbReference type="EMBL" id="BX284601">
    <property type="protein sequence ID" value="CCD64255.1"/>
    <property type="molecule type" value="Genomic_DNA"/>
</dbReference>
<dbReference type="GO" id="GO:0004386">
    <property type="term" value="F:helicase activity"/>
    <property type="evidence" value="ECO:0007669"/>
    <property type="project" value="UniProtKB-KW"/>
</dbReference>
<dbReference type="AlphaFoldDB" id="O01978"/>
<dbReference type="GO" id="GO:0031048">
    <property type="term" value="P:regulatory ncRNA-mediated heterochromatin formation"/>
    <property type="evidence" value="ECO:0000318"/>
    <property type="project" value="GO_Central"/>
</dbReference>
<dbReference type="Proteomes" id="UP000001940">
    <property type="component" value="Chromosome I"/>
</dbReference>
<dbReference type="KEGG" id="cel:CELE_C41D11.6"/>
<evidence type="ECO:0000313" key="3">
    <source>
        <dbReference type="Proteomes" id="UP000001940"/>
    </source>
</evidence>
<keyword evidence="2" id="KW-0347">Helicase</keyword>
<dbReference type="UCSC" id="C41D11.6">
    <property type="organism name" value="c. elegans"/>
</dbReference>
<dbReference type="InterPro" id="IPR027417">
    <property type="entry name" value="P-loop_NTPase"/>
</dbReference>
<evidence type="ECO:0000256" key="1">
    <source>
        <dbReference type="SAM" id="MobiDB-lite"/>
    </source>
</evidence>
<accession>O01978</accession>
<sequence length="852" mass="94181">MSDRGKDDGADPLEPVNRDEEMPEAVEPPANVVEGQAEANRGQAANIGEVYPPVKAEGPGSPVLAAGAGGAPNVPILPPQNQIPINLNNNNHDNEQERERVPNNMRFLRMQRRPWAEMVEEDQDNKEHEFEFLEIQGPAPQRHHPFREHYGAQPDLEPKISVAKRLAAETTLEDVQSFRNYTAGEIHRPALHEDKPPNTMVELSLNFITKLPSEPHALATIVENNGTVYKVAMVFKEVVANDRPDLMYMNFTKWSYDVTSRKYAELKQYYKGDTIMIHKVVKRRDVAPESFMKTFDQIRNMKAHNYWQVSEFSLVQRKISEPQPFSLVGRAAGGRHSKKLAVCGVTEIVTVSEDTFNDNRAPQGYRADAVAFTPVLIPGQLLKSLLPGTPHIVVRRETAAQSKSWDLRPQVINFGIMGARKAYPFLHLPNYMAGRSPNTEDAWRGVRKLGHHGLSAMISTSNMNQDKFHYETTLQHVRELEGSMKVSFALQYPGRPVKACNWKNGTKFSIETPAGTFVPAAVDHAVQSTDAITTIECRILRPADNAVHILAVGEDAVLIKQTKEADGHLLAATPVVPVDTVLDRNKGLATFAALNGGPIIASNGLNYPHKEFRYQNFVCSAQQSTFIQACCDLKLGALSLDGAFGTGKTKAVAATAIEFSNQNIQRVIISANNNGAVKAIHDAIRSLAPRGRVKVVRAMSARLRDEAKPEVLTEDDFPILWREVFTEVVQSVNRPNVRGTHPAIIDAARHLNAHGLLPSPMLNNEIRVRCKAPYKTEPPAHTIWTALMKIHETAIIIGTTASIHTALNDIGFASKANEIGLVMLDEASQIPMIKIGGLATHFPKAKFVLVGD</sequence>
<dbReference type="CTD" id="183377"/>
<proteinExistence type="predicted"/>
<dbReference type="AGR" id="WB:WBGene00016565"/>
<dbReference type="FunCoup" id="O01978">
    <property type="interactions" value="1416"/>
</dbReference>
<dbReference type="Bgee" id="WBGene00016565">
    <property type="expression patterns" value="Expressed in larva and 3 other cell types or tissues"/>
</dbReference>
<dbReference type="PIR" id="T28790">
    <property type="entry name" value="T28790"/>
</dbReference>
<dbReference type="Gene3D" id="3.40.50.300">
    <property type="entry name" value="P-loop containing nucleotide triphosphate hydrolases"/>
    <property type="match status" value="1"/>
</dbReference>
<evidence type="ECO:0000313" key="4">
    <source>
        <dbReference type="WormBase" id="C41D11.6"/>
    </source>
</evidence>
<dbReference type="PaxDb" id="6239-C41D11.6"/>
<dbReference type="SUPFAM" id="SSF52540">
    <property type="entry name" value="P-loop containing nucleoside triphosphate hydrolases"/>
    <property type="match status" value="1"/>
</dbReference>
<dbReference type="RefSeq" id="NP_491376.1">
    <property type="nucleotide sequence ID" value="NM_058975.1"/>
</dbReference>
<keyword evidence="2" id="KW-0378">Hydrolase</keyword>
<dbReference type="PeptideAtlas" id="O01978"/>
<dbReference type="OMA" id="PNTEDAW"/>
<dbReference type="OrthoDB" id="5911830at2759"/>
<keyword evidence="2" id="KW-0067">ATP-binding</keyword>